<name>A0A8B8PTU2_9MYRT</name>
<dbReference type="InterPro" id="IPR020946">
    <property type="entry name" value="Flavin_mOase-like"/>
</dbReference>
<comment type="similarity">
    <text evidence="1 6">Belongs to the FMO family.</text>
</comment>
<dbReference type="InterPro" id="IPR036188">
    <property type="entry name" value="FAD/NAD-bd_sf"/>
</dbReference>
<keyword evidence="5 6" id="KW-0560">Oxidoreductase</keyword>
<keyword evidence="6" id="KW-0503">Monooxygenase</keyword>
<protein>
    <recommendedName>
        <fullName evidence="6">Flavin-containing monooxygenase</fullName>
        <ecNumber evidence="6">1.-.-.-</ecNumber>
    </recommendedName>
</protein>
<sequence length="508" mass="56657">MLVGPKRLPSRPKTLSSPFVRHFPFRARGSFASVNPIHSPRLRLWDDTSMAASMISRHVAVIGAGAAGLVAARELHREGHRVVVFERESRVGGTWVYTPGTEADPLGTDPGRAVVHSSLYKSLRTNLPREVMGFGDYPFLARADGSGDPRRYPGHEEVLAYLEDFAREFGLEEMVRFEKETVGVGMVEEGGKWKVKWRMRNGGGGGGGGGGGNGRREEDVFDAVVVCNGHYTEPRIAEIPGIDLWPGKQMHSHNYRTPEPFQDLVVVLIGSAASAVDISRDIAKVAKEVHVASRSYEDKTLGIQPDYKNLWLHPMIEKAHEDGKVTFLDGGSVGADIVLHCTGYKYHFPFLETNGIVSVDDNRVGPLYKHVFPPLLAPRLSFLGLPWKVVPFPQFEYQSKWIASALSGRIALPSEEEMMADVEDFYSELEAAGIPKRYTHNLANSQFEYNDWLAGQTGSRPSEEWRKKMYSDSSRKRRAGPETYRDEGEDETLVSQAHEDFAKHPSHR</sequence>
<evidence type="ECO:0000256" key="4">
    <source>
        <dbReference type="ARBA" id="ARBA00022857"/>
    </source>
</evidence>
<feature type="region of interest" description="Disordered" evidence="7">
    <location>
        <begin position="456"/>
        <end position="508"/>
    </location>
</feature>
<comment type="cofactor">
    <cofactor evidence="6">
        <name>FAD</name>
        <dbReference type="ChEBI" id="CHEBI:57692"/>
    </cofactor>
</comment>
<dbReference type="Pfam" id="PF00743">
    <property type="entry name" value="FMO-like"/>
    <property type="match status" value="2"/>
</dbReference>
<dbReference type="GO" id="GO:0050661">
    <property type="term" value="F:NADP binding"/>
    <property type="evidence" value="ECO:0007669"/>
    <property type="project" value="InterPro"/>
</dbReference>
<dbReference type="GO" id="GO:0004499">
    <property type="term" value="F:N,N-dimethylaniline monooxygenase activity"/>
    <property type="evidence" value="ECO:0007669"/>
    <property type="project" value="InterPro"/>
</dbReference>
<dbReference type="AlphaFoldDB" id="A0A8B8PTU2"/>
<dbReference type="SUPFAM" id="SSF51905">
    <property type="entry name" value="FAD/NAD(P)-binding domain"/>
    <property type="match status" value="2"/>
</dbReference>
<keyword evidence="8" id="KW-1185">Reference proteome</keyword>
<keyword evidence="4" id="KW-0521">NADP</keyword>
<dbReference type="GeneID" id="115746533"/>
<dbReference type="KEGG" id="rarg:115746533"/>
<evidence type="ECO:0000256" key="6">
    <source>
        <dbReference type="RuleBase" id="RU361177"/>
    </source>
</evidence>
<dbReference type="EC" id="1.-.-.-" evidence="6"/>
<gene>
    <name evidence="9" type="primary">LOC115746533</name>
</gene>
<feature type="compositionally biased region" description="Basic and acidic residues" evidence="7">
    <location>
        <begin position="497"/>
        <end position="508"/>
    </location>
</feature>
<dbReference type="GO" id="GO:0050660">
    <property type="term" value="F:flavin adenine dinucleotide binding"/>
    <property type="evidence" value="ECO:0007669"/>
    <property type="project" value="InterPro"/>
</dbReference>
<evidence type="ECO:0000256" key="2">
    <source>
        <dbReference type="ARBA" id="ARBA00022630"/>
    </source>
</evidence>
<dbReference type="PANTHER" id="PTHR23023">
    <property type="entry name" value="DIMETHYLANILINE MONOOXYGENASE"/>
    <property type="match status" value="1"/>
</dbReference>
<evidence type="ECO:0000256" key="7">
    <source>
        <dbReference type="SAM" id="MobiDB-lite"/>
    </source>
</evidence>
<dbReference type="Gene3D" id="3.50.50.60">
    <property type="entry name" value="FAD/NAD(P)-binding domain"/>
    <property type="match status" value="2"/>
</dbReference>
<evidence type="ECO:0000313" key="8">
    <source>
        <dbReference type="Proteomes" id="UP000827889"/>
    </source>
</evidence>
<dbReference type="InterPro" id="IPR000960">
    <property type="entry name" value="Flavin_mOase"/>
</dbReference>
<reference evidence="9" key="1">
    <citation type="submission" date="2025-08" db="UniProtKB">
        <authorList>
            <consortium name="RefSeq"/>
        </authorList>
    </citation>
    <scope>IDENTIFICATION</scope>
    <source>
        <tissue evidence="9">Leaf</tissue>
    </source>
</reference>
<keyword evidence="2 6" id="KW-0285">Flavoprotein</keyword>
<dbReference type="Proteomes" id="UP000827889">
    <property type="component" value="Chromosome 3"/>
</dbReference>
<dbReference type="RefSeq" id="XP_030538194.2">
    <property type="nucleotide sequence ID" value="XM_030682334.2"/>
</dbReference>
<evidence type="ECO:0000313" key="9">
    <source>
        <dbReference type="RefSeq" id="XP_030538194.2"/>
    </source>
</evidence>
<evidence type="ECO:0000256" key="3">
    <source>
        <dbReference type="ARBA" id="ARBA00022827"/>
    </source>
</evidence>
<dbReference type="PRINTS" id="PR00370">
    <property type="entry name" value="FMOXYGENASE"/>
</dbReference>
<evidence type="ECO:0000256" key="5">
    <source>
        <dbReference type="ARBA" id="ARBA00023002"/>
    </source>
</evidence>
<dbReference type="InterPro" id="IPR050346">
    <property type="entry name" value="FMO-like"/>
</dbReference>
<keyword evidence="3 6" id="KW-0274">FAD</keyword>
<organism evidence="8 9">
    <name type="scientific">Rhodamnia argentea</name>
    <dbReference type="NCBI Taxonomy" id="178133"/>
    <lineage>
        <taxon>Eukaryota</taxon>
        <taxon>Viridiplantae</taxon>
        <taxon>Streptophyta</taxon>
        <taxon>Embryophyta</taxon>
        <taxon>Tracheophyta</taxon>
        <taxon>Spermatophyta</taxon>
        <taxon>Magnoliopsida</taxon>
        <taxon>eudicotyledons</taxon>
        <taxon>Gunneridae</taxon>
        <taxon>Pentapetalae</taxon>
        <taxon>rosids</taxon>
        <taxon>malvids</taxon>
        <taxon>Myrtales</taxon>
        <taxon>Myrtaceae</taxon>
        <taxon>Myrtoideae</taxon>
        <taxon>Myrteae</taxon>
        <taxon>Australasian group</taxon>
        <taxon>Rhodamnia</taxon>
    </lineage>
</organism>
<accession>A0A8B8PTU2</accession>
<feature type="compositionally biased region" description="Basic and acidic residues" evidence="7">
    <location>
        <begin position="461"/>
        <end position="486"/>
    </location>
</feature>
<evidence type="ECO:0000256" key="1">
    <source>
        <dbReference type="ARBA" id="ARBA00009183"/>
    </source>
</evidence>
<proteinExistence type="inferred from homology"/>